<dbReference type="eggNOG" id="COG3221">
    <property type="taxonomic scope" value="Bacteria"/>
</dbReference>
<feature type="chain" id="PRO_5001817269" evidence="1">
    <location>
        <begin position="27"/>
        <end position="286"/>
    </location>
</feature>
<accession>A0A086XVL4</accession>
<dbReference type="Pfam" id="PF12974">
    <property type="entry name" value="Phosphonate-bd"/>
    <property type="match status" value="1"/>
</dbReference>
<proteinExistence type="predicted"/>
<dbReference type="STRING" id="195105.CN97_04045"/>
<evidence type="ECO:0000313" key="2">
    <source>
        <dbReference type="EMBL" id="KFI26064.1"/>
    </source>
</evidence>
<dbReference type="PANTHER" id="PTHR35841">
    <property type="entry name" value="PHOSPHONATES-BINDING PERIPLASMIC PROTEIN"/>
    <property type="match status" value="1"/>
</dbReference>
<dbReference type="AlphaFoldDB" id="A0A086XVL4"/>
<dbReference type="EMBL" id="JGYG01000019">
    <property type="protein sequence ID" value="KFI26064.1"/>
    <property type="molecule type" value="Genomic_DNA"/>
</dbReference>
<dbReference type="RefSeq" id="WP_035714387.1">
    <property type="nucleotide sequence ID" value="NZ_JGYG01000019.1"/>
</dbReference>
<sequence length="286" mass="30522">MKSRRRALLMGLAAAAAPFVVSRGWAQAPAPFRFALTPVFLDNDAAVISALRAALAEGMGQDIELVQRRTYQEISGALLDGSVDAAWTCGYPYLQHKAEFSLLGVPVWRGQPLYQSYLIVAQDDPATALSDLRGGAHAFSDPDSNSGFLVTASDLARDGQTPDQFFSRVIFTYGHRNVVRSVAGGLTRSGSVDGYVWEALSSAEPDLTARTKVIVRSEWLGFPPMVAKADRMDEPSVMACRAALLGLSATAQGREALKLLSLDAIEPGEDALFDGIAARMAVLSGG</sequence>
<dbReference type="OrthoDB" id="9802896at2"/>
<dbReference type="Gene3D" id="3.40.190.10">
    <property type="entry name" value="Periplasmic binding protein-like II"/>
    <property type="match status" value="2"/>
</dbReference>
<feature type="signal peptide" evidence="1">
    <location>
        <begin position="1"/>
        <end position="26"/>
    </location>
</feature>
<keyword evidence="1" id="KW-0732">Signal</keyword>
<reference evidence="2 3" key="1">
    <citation type="submission" date="2014-03" db="EMBL/GenBank/DDBJ databases">
        <title>Genome of Haematobacter massiliensis CCUG 47968.</title>
        <authorList>
            <person name="Wang D."/>
            <person name="Wang G."/>
        </authorList>
    </citation>
    <scope>NUCLEOTIDE SEQUENCE [LARGE SCALE GENOMIC DNA]</scope>
    <source>
        <strain evidence="2 3">CCUG 47968</strain>
    </source>
</reference>
<dbReference type="InterPro" id="IPR006311">
    <property type="entry name" value="TAT_signal"/>
</dbReference>
<evidence type="ECO:0000256" key="1">
    <source>
        <dbReference type="SAM" id="SignalP"/>
    </source>
</evidence>
<gene>
    <name evidence="2" type="ORF">CN97_04045</name>
</gene>
<dbReference type="SUPFAM" id="SSF53850">
    <property type="entry name" value="Periplasmic binding protein-like II"/>
    <property type="match status" value="1"/>
</dbReference>
<comment type="caution">
    <text evidence="2">The sequence shown here is derived from an EMBL/GenBank/DDBJ whole genome shotgun (WGS) entry which is preliminary data.</text>
</comment>
<dbReference type="PROSITE" id="PS51318">
    <property type="entry name" value="TAT"/>
    <property type="match status" value="1"/>
</dbReference>
<keyword evidence="3" id="KW-1185">Reference proteome</keyword>
<organism evidence="2 3">
    <name type="scientific">Haematobacter massiliensis</name>
    <dbReference type="NCBI Taxonomy" id="195105"/>
    <lineage>
        <taxon>Bacteria</taxon>
        <taxon>Pseudomonadati</taxon>
        <taxon>Pseudomonadota</taxon>
        <taxon>Alphaproteobacteria</taxon>
        <taxon>Rhodobacterales</taxon>
        <taxon>Paracoccaceae</taxon>
        <taxon>Haematobacter</taxon>
    </lineage>
</organism>
<dbReference type="Proteomes" id="UP000028826">
    <property type="component" value="Unassembled WGS sequence"/>
</dbReference>
<name>A0A086XVL4_9RHOB</name>
<dbReference type="PANTHER" id="PTHR35841:SF1">
    <property type="entry name" value="PHOSPHONATES-BINDING PERIPLASMIC PROTEIN"/>
    <property type="match status" value="1"/>
</dbReference>
<protein>
    <submittedName>
        <fullName evidence="2">Phosphonate ABC transporter substrate-binding protein</fullName>
    </submittedName>
</protein>
<evidence type="ECO:0000313" key="3">
    <source>
        <dbReference type="Proteomes" id="UP000028826"/>
    </source>
</evidence>